<dbReference type="InterPro" id="IPR016166">
    <property type="entry name" value="FAD-bd_PCMH"/>
</dbReference>
<dbReference type="InterPro" id="IPR016169">
    <property type="entry name" value="FAD-bd_PCMH_sub2"/>
</dbReference>
<comment type="caution">
    <text evidence="9">The sequence shown here is derived from an EMBL/GenBank/DDBJ whole genome shotgun (WGS) entry which is preliminary data.</text>
</comment>
<dbReference type="Proteomes" id="UP000178587">
    <property type="component" value="Unassembled WGS sequence"/>
</dbReference>
<evidence type="ECO:0000256" key="6">
    <source>
        <dbReference type="ARBA" id="ARBA00023002"/>
    </source>
</evidence>
<name>A0A1F6EMG9_9BACT</name>
<dbReference type="GO" id="GO:1903457">
    <property type="term" value="P:lactate catabolic process"/>
    <property type="evidence" value="ECO:0007669"/>
    <property type="project" value="TreeGrafter"/>
</dbReference>
<sequence length="556" mass="62275">MSLRDEIAPLIQGDAVDDAETLKKYSRDTSIFEVRPEVVVFPKNARDVSVIVTFVRAEKEKGRDISLTPRAAGTDMSGGPLTRSVSLVFTKYMNVLVSVDAEHLEATAEPGMYYHDFERETLEKTGGILPPYPASREICALGGMIADNAGGELTLKYGKMDRYVKELSVVLSDGSEATFAPISMQELAEKKLLQNLEGEIYRNIHALAEANKEEVGAARPSVSKNSAGYALWDVVNEKNGTFDITKLIVGSQGTLGIITKARFELVRMKPHRAMLVIFLSDLAILPEVVRRVLKFDPEAFESYDDHTFTLAVRFGWQFLEHLGLWKALALGFAFLPEVWMTLTHGVPKLVLIAEFSEDSLEAARHKARDAYAEIRGLPVTARLAFGKAESEKYWKIRRESFALLRKNMKGLHAAPFVDDIVVHPEDYPRFLPELSELLSHYNITYTIAGHIGNGNFHIIPLINLSRSEHRKAVLELTPRMYELVAKYKGSITGEHNDGIIRTPYLSLMFSPKMLVLFAEVKKIFDPLNIFNPGKKVGGTFEDIKRLMMHPAESETT</sequence>
<dbReference type="EMBL" id="MFLU01000015">
    <property type="protein sequence ID" value="OGG74830.1"/>
    <property type="molecule type" value="Genomic_DNA"/>
</dbReference>
<comment type="cofactor">
    <cofactor evidence="1">
        <name>FAD</name>
        <dbReference type="ChEBI" id="CHEBI:57692"/>
    </cofactor>
</comment>
<evidence type="ECO:0000256" key="1">
    <source>
        <dbReference type="ARBA" id="ARBA00001974"/>
    </source>
</evidence>
<dbReference type="PANTHER" id="PTHR11748">
    <property type="entry name" value="D-LACTATE DEHYDROGENASE"/>
    <property type="match status" value="1"/>
</dbReference>
<dbReference type="SUPFAM" id="SSF56176">
    <property type="entry name" value="FAD-binding/transporter-associated domain-like"/>
    <property type="match status" value="1"/>
</dbReference>
<dbReference type="AlphaFoldDB" id="A0A1F6EMG9"/>
<dbReference type="Gene3D" id="3.30.465.10">
    <property type="match status" value="2"/>
</dbReference>
<dbReference type="SUPFAM" id="SSF55103">
    <property type="entry name" value="FAD-linked oxidases, C-terminal domain"/>
    <property type="match status" value="1"/>
</dbReference>
<dbReference type="InterPro" id="IPR006094">
    <property type="entry name" value="Oxid_FAD_bind_N"/>
</dbReference>
<dbReference type="InterPro" id="IPR016164">
    <property type="entry name" value="FAD-linked_Oxase-like_C"/>
</dbReference>
<evidence type="ECO:0000256" key="5">
    <source>
        <dbReference type="ARBA" id="ARBA00022946"/>
    </source>
</evidence>
<dbReference type="InterPro" id="IPR016171">
    <property type="entry name" value="Vanillyl_alc_oxidase_C-sub2"/>
</dbReference>
<dbReference type="EC" id="1.1.2.4" evidence="7"/>
<dbReference type="GO" id="GO:0008720">
    <property type="term" value="F:D-lactate dehydrogenase (NAD+) activity"/>
    <property type="evidence" value="ECO:0007669"/>
    <property type="project" value="TreeGrafter"/>
</dbReference>
<dbReference type="InterPro" id="IPR036318">
    <property type="entry name" value="FAD-bd_PCMH-like_sf"/>
</dbReference>
<protein>
    <recommendedName>
        <fullName evidence="7">D-lactate dehydrogenase (cytochrome)</fullName>
        <ecNumber evidence="7">1.1.2.4</ecNumber>
    </recommendedName>
</protein>
<organism evidence="9 10">
    <name type="scientific">Candidatus Kaiserbacteria bacterium RIFCSPLOWO2_01_FULL_50_24</name>
    <dbReference type="NCBI Taxonomy" id="1798507"/>
    <lineage>
        <taxon>Bacteria</taxon>
        <taxon>Candidatus Kaiseribacteriota</taxon>
    </lineage>
</organism>
<reference evidence="9 10" key="1">
    <citation type="journal article" date="2016" name="Nat. Commun.">
        <title>Thousands of microbial genomes shed light on interconnected biogeochemical processes in an aquifer system.</title>
        <authorList>
            <person name="Anantharaman K."/>
            <person name="Brown C.T."/>
            <person name="Hug L.A."/>
            <person name="Sharon I."/>
            <person name="Castelle C.J."/>
            <person name="Probst A.J."/>
            <person name="Thomas B.C."/>
            <person name="Singh A."/>
            <person name="Wilkins M.J."/>
            <person name="Karaoz U."/>
            <person name="Brodie E.L."/>
            <person name="Williams K.H."/>
            <person name="Hubbard S.S."/>
            <person name="Banfield J.F."/>
        </authorList>
    </citation>
    <scope>NUCLEOTIDE SEQUENCE [LARGE SCALE GENOMIC DNA]</scope>
</reference>
<proteinExistence type="inferred from homology"/>
<dbReference type="Pfam" id="PF02913">
    <property type="entry name" value="FAD-oxidase_C"/>
    <property type="match status" value="1"/>
</dbReference>
<dbReference type="GO" id="GO:0071949">
    <property type="term" value="F:FAD binding"/>
    <property type="evidence" value="ECO:0007669"/>
    <property type="project" value="InterPro"/>
</dbReference>
<dbReference type="Gene3D" id="1.10.45.10">
    <property type="entry name" value="Vanillyl-alcohol Oxidase, Chain A, domain 4"/>
    <property type="match status" value="1"/>
</dbReference>
<dbReference type="Gene3D" id="3.30.70.2740">
    <property type="match status" value="1"/>
</dbReference>
<evidence type="ECO:0000313" key="9">
    <source>
        <dbReference type="EMBL" id="OGG74830.1"/>
    </source>
</evidence>
<keyword evidence="3" id="KW-0285">Flavoprotein</keyword>
<feature type="domain" description="FAD-binding PCMH-type" evidence="8">
    <location>
        <begin position="32"/>
        <end position="268"/>
    </location>
</feature>
<evidence type="ECO:0000256" key="2">
    <source>
        <dbReference type="ARBA" id="ARBA00008000"/>
    </source>
</evidence>
<evidence type="ECO:0000259" key="8">
    <source>
        <dbReference type="PROSITE" id="PS51387"/>
    </source>
</evidence>
<dbReference type="STRING" id="1798507.A3A34_00375"/>
<keyword evidence="6" id="KW-0560">Oxidoreductase</keyword>
<dbReference type="PANTHER" id="PTHR11748:SF111">
    <property type="entry name" value="D-LACTATE DEHYDROGENASE, MITOCHONDRIAL-RELATED"/>
    <property type="match status" value="1"/>
</dbReference>
<dbReference type="GO" id="GO:0004458">
    <property type="term" value="F:D-lactate dehydrogenase (cytochrome) activity"/>
    <property type="evidence" value="ECO:0007669"/>
    <property type="project" value="UniProtKB-EC"/>
</dbReference>
<comment type="similarity">
    <text evidence="2">Belongs to the FAD-binding oxidoreductase/transferase type 4 family.</text>
</comment>
<gene>
    <name evidence="9" type="ORF">A3A34_00375</name>
</gene>
<keyword evidence="5" id="KW-0809">Transit peptide</keyword>
<dbReference type="PROSITE" id="PS51387">
    <property type="entry name" value="FAD_PCMH"/>
    <property type="match status" value="1"/>
</dbReference>
<dbReference type="InterPro" id="IPR004113">
    <property type="entry name" value="FAD-bd_oxidored_4_C"/>
</dbReference>
<evidence type="ECO:0000256" key="3">
    <source>
        <dbReference type="ARBA" id="ARBA00022630"/>
    </source>
</evidence>
<evidence type="ECO:0000313" key="10">
    <source>
        <dbReference type="Proteomes" id="UP000178587"/>
    </source>
</evidence>
<evidence type="ECO:0000256" key="4">
    <source>
        <dbReference type="ARBA" id="ARBA00022827"/>
    </source>
</evidence>
<accession>A0A1F6EMG9</accession>
<keyword evidence="4" id="KW-0274">FAD</keyword>
<dbReference type="Pfam" id="PF01565">
    <property type="entry name" value="FAD_binding_4"/>
    <property type="match status" value="1"/>
</dbReference>
<evidence type="ECO:0000256" key="7">
    <source>
        <dbReference type="ARBA" id="ARBA00038897"/>
    </source>
</evidence>